<dbReference type="Proteomes" id="UP001607157">
    <property type="component" value="Unassembled WGS sequence"/>
</dbReference>
<name>A0ABW7I552_9RHOB</name>
<organism evidence="2 3">
    <name type="scientific">Roseovarius aquimarinus</name>
    <dbReference type="NCBI Taxonomy" id="1229156"/>
    <lineage>
        <taxon>Bacteria</taxon>
        <taxon>Pseudomonadati</taxon>
        <taxon>Pseudomonadota</taxon>
        <taxon>Alphaproteobacteria</taxon>
        <taxon>Rhodobacterales</taxon>
        <taxon>Roseobacteraceae</taxon>
        <taxon>Roseovarius</taxon>
    </lineage>
</organism>
<dbReference type="Gene3D" id="3.40.50.720">
    <property type="entry name" value="NAD(P)-binding Rossmann-like Domain"/>
    <property type="match status" value="1"/>
</dbReference>
<gene>
    <name evidence="2" type="ORF">ACGRVM_04880</name>
</gene>
<dbReference type="EMBL" id="JBIHMM010000001">
    <property type="protein sequence ID" value="MFH0253213.1"/>
    <property type="molecule type" value="Genomic_DNA"/>
</dbReference>
<dbReference type="SMART" id="SM00881">
    <property type="entry name" value="CoA_binding"/>
    <property type="match status" value="1"/>
</dbReference>
<dbReference type="Pfam" id="PF13380">
    <property type="entry name" value="CoA_binding_2"/>
    <property type="match status" value="1"/>
</dbReference>
<comment type="caution">
    <text evidence="2">The sequence shown here is derived from an EMBL/GenBank/DDBJ whole genome shotgun (WGS) entry which is preliminary data.</text>
</comment>
<evidence type="ECO:0000259" key="1">
    <source>
        <dbReference type="SMART" id="SM00881"/>
    </source>
</evidence>
<protein>
    <submittedName>
        <fullName evidence="2">CoA-binding protein</fullName>
    </submittedName>
</protein>
<dbReference type="SUPFAM" id="SSF51735">
    <property type="entry name" value="NAD(P)-binding Rossmann-fold domains"/>
    <property type="match status" value="1"/>
</dbReference>
<dbReference type="RefSeq" id="WP_377168120.1">
    <property type="nucleotide sequence ID" value="NZ_JBHTJC010000001.1"/>
</dbReference>
<accession>A0ABW7I552</accession>
<evidence type="ECO:0000313" key="3">
    <source>
        <dbReference type="Proteomes" id="UP001607157"/>
    </source>
</evidence>
<dbReference type="PANTHER" id="PTHR33303">
    <property type="entry name" value="CYTOPLASMIC PROTEIN-RELATED"/>
    <property type="match status" value="1"/>
</dbReference>
<dbReference type="PANTHER" id="PTHR33303:SF2">
    <property type="entry name" value="COA-BINDING DOMAIN-CONTAINING PROTEIN"/>
    <property type="match status" value="1"/>
</dbReference>
<evidence type="ECO:0000313" key="2">
    <source>
        <dbReference type="EMBL" id="MFH0253213.1"/>
    </source>
</evidence>
<feature type="domain" description="CoA-binding" evidence="1">
    <location>
        <begin position="9"/>
        <end position="106"/>
    </location>
</feature>
<keyword evidence="3" id="KW-1185">Reference proteome</keyword>
<dbReference type="InterPro" id="IPR003781">
    <property type="entry name" value="CoA-bd"/>
</dbReference>
<sequence>MSDDLIRDILKRTRRIALVGASANPARPSHGVMRFLLSKGYEVVPVNPGLAGQTLLGQKVVARLSDIEGEVDMIDVFRASEHVPAVVDEALAHFENPGAIWMQLGVVHEGAAETARARGVDVVMDRCPAIEYPRLM</sequence>
<dbReference type="InterPro" id="IPR036291">
    <property type="entry name" value="NAD(P)-bd_dom_sf"/>
</dbReference>
<proteinExistence type="predicted"/>
<reference evidence="2 3" key="1">
    <citation type="submission" date="2024-10" db="EMBL/GenBank/DDBJ databases">
        <authorList>
            <person name="Yang X.-N."/>
        </authorList>
    </citation>
    <scope>NUCLEOTIDE SEQUENCE [LARGE SCALE GENOMIC DNA]</scope>
    <source>
        <strain evidence="2 3">CAU 1059</strain>
    </source>
</reference>